<dbReference type="SUPFAM" id="SSF52266">
    <property type="entry name" value="SGNH hydrolase"/>
    <property type="match status" value="1"/>
</dbReference>
<dbReference type="InterPro" id="IPR036514">
    <property type="entry name" value="SGNH_hydro_sf"/>
</dbReference>
<dbReference type="CDD" id="cd01834">
    <property type="entry name" value="SGNH_hydrolase_like_2"/>
    <property type="match status" value="1"/>
</dbReference>
<accession>A0ABX1VGG3</accession>
<organism evidence="3 4">
    <name type="scientific">Alienimonas chondri</name>
    <dbReference type="NCBI Taxonomy" id="2681879"/>
    <lineage>
        <taxon>Bacteria</taxon>
        <taxon>Pseudomonadati</taxon>
        <taxon>Planctomycetota</taxon>
        <taxon>Planctomycetia</taxon>
        <taxon>Planctomycetales</taxon>
        <taxon>Planctomycetaceae</taxon>
        <taxon>Alienimonas</taxon>
    </lineage>
</organism>
<dbReference type="RefSeq" id="WP_171187311.1">
    <property type="nucleotide sequence ID" value="NZ_WTPX01000074.1"/>
</dbReference>
<evidence type="ECO:0000313" key="3">
    <source>
        <dbReference type="EMBL" id="NNJ26357.1"/>
    </source>
</evidence>
<feature type="signal peptide" evidence="1">
    <location>
        <begin position="1"/>
        <end position="20"/>
    </location>
</feature>
<dbReference type="Gene3D" id="3.40.50.1110">
    <property type="entry name" value="SGNH hydrolase"/>
    <property type="match status" value="1"/>
</dbReference>
<evidence type="ECO:0000259" key="2">
    <source>
        <dbReference type="Pfam" id="PF13472"/>
    </source>
</evidence>
<feature type="chain" id="PRO_5045971781" description="SGNH hydrolase-type esterase domain-containing protein" evidence="1">
    <location>
        <begin position="21"/>
        <end position="414"/>
    </location>
</feature>
<dbReference type="PANTHER" id="PTHR14209:SF19">
    <property type="entry name" value="ISOAMYL ACETATE-HYDROLYZING ESTERASE 1 HOMOLOG"/>
    <property type="match status" value="1"/>
</dbReference>
<proteinExistence type="predicted"/>
<keyword evidence="1" id="KW-0732">Signal</keyword>
<dbReference type="Proteomes" id="UP000609651">
    <property type="component" value="Unassembled WGS sequence"/>
</dbReference>
<comment type="caution">
    <text evidence="3">The sequence shown here is derived from an EMBL/GenBank/DDBJ whole genome shotgun (WGS) entry which is preliminary data.</text>
</comment>
<sequence>MSRKHAVPAVLIWLTAAAFAAAEPPIRPGDRIAVIGNTFADQLRIHGYLETALLNKTRENPVSIRNLGWAGDMLTARDRPTGFPTEEATLTEHETDVLIACFGMGESFDGERGLDDFKSQLRELIASHAGKTYNGVSEVRLILVSPIACEDLGELTPNRDERNRDLEAYTRAMRDVADDAGTPFVDLFEASRYLMDESVGPKLTSNGIHLNPYGHWAVSHAFFDQLTADDPSPDQRPWLLRIDAAKRSAAGRGVSVSDLAADDSGLSFQVAEDAPPSLPPPTERPLPPQLEFARDALAVENLEPGTYELTIDGTPVATASAEDWADGVPVDASPAHQAAEAFRNVVNDKNLQFTYSWKALNQVHIVGERRSSPSGRALPGEVIEFNQLANALDETLSEGMELKTRRWRLTRVPE</sequence>
<gene>
    <name evidence="3" type="ORF">LzC2_24400</name>
</gene>
<protein>
    <recommendedName>
        <fullName evidence="2">SGNH hydrolase-type esterase domain-containing protein</fullName>
    </recommendedName>
</protein>
<reference evidence="3 4" key="1">
    <citation type="journal article" date="2020" name="Syst. Appl. Microbiol.">
        <title>Alienimonas chondri sp. nov., a novel planctomycete isolated from the biofilm of the red alga Chondrus crispus.</title>
        <authorList>
            <person name="Vitorino I."/>
            <person name="Albuquerque L."/>
            <person name="Wiegand S."/>
            <person name="Kallscheuer N."/>
            <person name="da Costa M.S."/>
            <person name="Lobo-da-Cunha A."/>
            <person name="Jogler C."/>
            <person name="Lage O.M."/>
        </authorList>
    </citation>
    <scope>NUCLEOTIDE SEQUENCE [LARGE SCALE GENOMIC DNA]</scope>
    <source>
        <strain evidence="3 4">LzC2</strain>
    </source>
</reference>
<keyword evidence="4" id="KW-1185">Reference proteome</keyword>
<dbReference type="InterPro" id="IPR013830">
    <property type="entry name" value="SGNH_hydro"/>
</dbReference>
<name>A0ABX1VGG3_9PLAN</name>
<dbReference type="Pfam" id="PF13472">
    <property type="entry name" value="Lipase_GDSL_2"/>
    <property type="match status" value="1"/>
</dbReference>
<evidence type="ECO:0000313" key="4">
    <source>
        <dbReference type="Proteomes" id="UP000609651"/>
    </source>
</evidence>
<dbReference type="InterPro" id="IPR045136">
    <property type="entry name" value="Iah1-like"/>
</dbReference>
<evidence type="ECO:0000256" key="1">
    <source>
        <dbReference type="SAM" id="SignalP"/>
    </source>
</evidence>
<dbReference type="EMBL" id="WTPX01000074">
    <property type="protein sequence ID" value="NNJ26357.1"/>
    <property type="molecule type" value="Genomic_DNA"/>
</dbReference>
<feature type="domain" description="SGNH hydrolase-type esterase" evidence="2">
    <location>
        <begin position="45"/>
        <end position="216"/>
    </location>
</feature>
<dbReference type="PANTHER" id="PTHR14209">
    <property type="entry name" value="ISOAMYL ACETATE-HYDROLYZING ESTERASE 1"/>
    <property type="match status" value="1"/>
</dbReference>